<evidence type="ECO:0000313" key="3">
    <source>
        <dbReference type="Proteomes" id="UP000636110"/>
    </source>
</evidence>
<evidence type="ECO:0000259" key="1">
    <source>
        <dbReference type="Pfam" id="PF04754"/>
    </source>
</evidence>
<protein>
    <recommendedName>
        <fullName evidence="1">Transposase (putative) YhgA-like domain-containing protein</fullName>
    </recommendedName>
</protein>
<comment type="caution">
    <text evidence="2">The sequence shown here is derived from an EMBL/GenBank/DDBJ whole genome shotgun (WGS) entry which is preliminary data.</text>
</comment>
<dbReference type="RefSeq" id="WP_182958176.1">
    <property type="nucleotide sequence ID" value="NZ_WNXC01000004.1"/>
</dbReference>
<accession>A0ABR6EXM2</accession>
<reference evidence="2 3" key="1">
    <citation type="submission" date="2019-11" db="EMBL/GenBank/DDBJ databases">
        <title>Description of Pedobacter sp. LMG 31462T.</title>
        <authorList>
            <person name="Carlier A."/>
            <person name="Qi S."/>
            <person name="Vandamme P."/>
        </authorList>
    </citation>
    <scope>NUCLEOTIDE SEQUENCE [LARGE SCALE GENOMIC DNA]</scope>
    <source>
        <strain evidence="2 3">LMG 31462</strain>
    </source>
</reference>
<dbReference type="Pfam" id="PF04754">
    <property type="entry name" value="Transposase_31"/>
    <property type="match status" value="1"/>
</dbReference>
<proteinExistence type="predicted"/>
<dbReference type="InterPro" id="IPR006842">
    <property type="entry name" value="Transposase_31"/>
</dbReference>
<evidence type="ECO:0000313" key="2">
    <source>
        <dbReference type="EMBL" id="MBB2149921.1"/>
    </source>
</evidence>
<gene>
    <name evidence="2" type="ORF">GM920_13550</name>
</gene>
<organism evidence="2 3">
    <name type="scientific">Pedobacter gandavensis</name>
    <dbReference type="NCBI Taxonomy" id="2679963"/>
    <lineage>
        <taxon>Bacteria</taxon>
        <taxon>Pseudomonadati</taxon>
        <taxon>Bacteroidota</taxon>
        <taxon>Sphingobacteriia</taxon>
        <taxon>Sphingobacteriales</taxon>
        <taxon>Sphingobacteriaceae</taxon>
        <taxon>Pedobacter</taxon>
    </lineage>
</organism>
<feature type="domain" description="Transposase (putative) YhgA-like" evidence="1">
    <location>
        <begin position="20"/>
        <end position="197"/>
    </location>
</feature>
<dbReference type="PANTHER" id="PTHR34613:SF1">
    <property type="entry name" value="SLL6017 PROTEIN"/>
    <property type="match status" value="1"/>
</dbReference>
<sequence>MKPNDPRQGGMYDKILKENMEANLSGIVEQVLSLKITTSEEISDDLQHTKERKPDLLKKVQDETGRSYILHIEYQRQNDQNMAYRMAEYSVMLQRRYKLPVSQHMIYLGKEKLNMPTQIDTTNFKFSYDAKTISSIDYKLFLHHEVVEMKLLTILADLSEVDEKAVMKELVLEIQSVVVEELARGKYINQLKALAQLRDLGPTLENIMDEVANFYVEEKDPFFKRGEKKGEIKGERKALFKTVFKMKELGFPILSIVQITGLTPEEIHNISLSEKPQSL</sequence>
<dbReference type="EMBL" id="WNXC01000004">
    <property type="protein sequence ID" value="MBB2149921.1"/>
    <property type="molecule type" value="Genomic_DNA"/>
</dbReference>
<dbReference type="PANTHER" id="PTHR34613">
    <property type="entry name" value="SLL0800 PROTEIN"/>
    <property type="match status" value="1"/>
</dbReference>
<dbReference type="Proteomes" id="UP000636110">
    <property type="component" value="Unassembled WGS sequence"/>
</dbReference>
<keyword evidence="3" id="KW-1185">Reference proteome</keyword>
<name>A0ABR6EXM2_9SPHI</name>